<dbReference type="AlphaFoldDB" id="A0AAD9AF13"/>
<organism evidence="1 2">
    <name type="scientific">Colletotrichum chrysophilum</name>
    <dbReference type="NCBI Taxonomy" id="1836956"/>
    <lineage>
        <taxon>Eukaryota</taxon>
        <taxon>Fungi</taxon>
        <taxon>Dikarya</taxon>
        <taxon>Ascomycota</taxon>
        <taxon>Pezizomycotina</taxon>
        <taxon>Sordariomycetes</taxon>
        <taxon>Hypocreomycetidae</taxon>
        <taxon>Glomerellales</taxon>
        <taxon>Glomerellaceae</taxon>
        <taxon>Colletotrichum</taxon>
        <taxon>Colletotrichum gloeosporioides species complex</taxon>
    </lineage>
</organism>
<dbReference type="EMBL" id="JAQOWY010000259">
    <property type="protein sequence ID" value="KAK1845785.1"/>
    <property type="molecule type" value="Genomic_DNA"/>
</dbReference>
<proteinExistence type="predicted"/>
<protein>
    <submittedName>
        <fullName evidence="1">Uncharacterized protein</fullName>
    </submittedName>
</protein>
<accession>A0AAD9AF13</accession>
<evidence type="ECO:0000313" key="2">
    <source>
        <dbReference type="Proteomes" id="UP001243330"/>
    </source>
</evidence>
<keyword evidence="2" id="KW-1185">Reference proteome</keyword>
<gene>
    <name evidence="1" type="ORF">CCHR01_11571</name>
</gene>
<sequence length="282" mass="31140">MQFGTGLGRSWPSLQSLRACMLEFTCSVICKGLILTDPNLQIGLPKLQRCNVSIQRCSPGVHIIQPEGFRVQKSKGEVDVRVDTCLRVSKADLPYSETHATYPTECPWVPFLFIISLVQLPKYCESMGALTATGPRQVPTLIVPDRPAIGRPRTSIALRLRRDVATAKEGRRAAESIFAAADIQRAFSKFRPLHSPARIALALLIALRRTALPTVFRAETTDSFASLRVAFINAQVSVLPSIIQHHNPRLLSIGTSHRPGIEQRSLTRGGRATNSSIILRTW</sequence>
<reference evidence="1" key="1">
    <citation type="submission" date="2023-01" db="EMBL/GenBank/DDBJ databases">
        <title>Colletotrichum chrysophilum M932 genome sequence.</title>
        <authorList>
            <person name="Baroncelli R."/>
        </authorList>
    </citation>
    <scope>NUCLEOTIDE SEQUENCE</scope>
    <source>
        <strain evidence="1">M932</strain>
    </source>
</reference>
<comment type="caution">
    <text evidence="1">The sequence shown here is derived from an EMBL/GenBank/DDBJ whole genome shotgun (WGS) entry which is preliminary data.</text>
</comment>
<name>A0AAD9AF13_9PEZI</name>
<dbReference type="Proteomes" id="UP001243330">
    <property type="component" value="Unassembled WGS sequence"/>
</dbReference>
<evidence type="ECO:0000313" key="1">
    <source>
        <dbReference type="EMBL" id="KAK1845785.1"/>
    </source>
</evidence>